<keyword evidence="1" id="KW-0812">Transmembrane</keyword>
<dbReference type="InterPro" id="IPR052529">
    <property type="entry name" value="Bact_Transport_Assoc"/>
</dbReference>
<organism evidence="3 4">
    <name type="scientific">Sporosarcina psychrophila</name>
    <name type="common">Bacillus psychrophilus</name>
    <dbReference type="NCBI Taxonomy" id="1476"/>
    <lineage>
        <taxon>Bacteria</taxon>
        <taxon>Bacillati</taxon>
        <taxon>Bacillota</taxon>
        <taxon>Bacilli</taxon>
        <taxon>Bacillales</taxon>
        <taxon>Caryophanaceae</taxon>
        <taxon>Sporosarcina</taxon>
    </lineage>
</organism>
<dbReference type="Proteomes" id="UP001549104">
    <property type="component" value="Unassembled WGS sequence"/>
</dbReference>
<protein>
    <recommendedName>
        <fullName evidence="2">DUF418 domain-containing protein</fullName>
    </recommendedName>
</protein>
<dbReference type="PANTHER" id="PTHR30590:SF2">
    <property type="entry name" value="INNER MEMBRANE PROTEIN"/>
    <property type="match status" value="1"/>
</dbReference>
<feature type="transmembrane region" description="Helical" evidence="1">
    <location>
        <begin position="234"/>
        <end position="254"/>
    </location>
</feature>
<evidence type="ECO:0000313" key="3">
    <source>
        <dbReference type="EMBL" id="MET3655150.1"/>
    </source>
</evidence>
<proteinExistence type="predicted"/>
<feature type="transmembrane region" description="Helical" evidence="1">
    <location>
        <begin position="174"/>
        <end position="191"/>
    </location>
</feature>
<dbReference type="RefSeq" id="WP_342539241.1">
    <property type="nucleotide sequence ID" value="NZ_JBEPME010000001.1"/>
</dbReference>
<keyword evidence="1" id="KW-1133">Transmembrane helix</keyword>
<feature type="transmembrane region" description="Helical" evidence="1">
    <location>
        <begin position="203"/>
        <end position="222"/>
    </location>
</feature>
<dbReference type="InterPro" id="IPR007349">
    <property type="entry name" value="DUF418"/>
</dbReference>
<feature type="transmembrane region" description="Helical" evidence="1">
    <location>
        <begin position="94"/>
        <end position="111"/>
    </location>
</feature>
<accession>A0ABV2K3G6</accession>
<feature type="transmembrane region" description="Helical" evidence="1">
    <location>
        <begin position="141"/>
        <end position="162"/>
    </location>
</feature>
<keyword evidence="4" id="KW-1185">Reference proteome</keyword>
<keyword evidence="1" id="KW-0472">Membrane</keyword>
<evidence type="ECO:0000256" key="1">
    <source>
        <dbReference type="SAM" id="Phobius"/>
    </source>
</evidence>
<evidence type="ECO:0000313" key="4">
    <source>
        <dbReference type="Proteomes" id="UP001549104"/>
    </source>
</evidence>
<comment type="caution">
    <text evidence="3">The sequence shown here is derived from an EMBL/GenBank/DDBJ whole genome shotgun (WGS) entry which is preliminary data.</text>
</comment>
<feature type="transmembrane region" description="Helical" evidence="1">
    <location>
        <begin position="12"/>
        <end position="33"/>
    </location>
</feature>
<feature type="transmembrane region" description="Helical" evidence="1">
    <location>
        <begin position="302"/>
        <end position="323"/>
    </location>
</feature>
<dbReference type="PANTHER" id="PTHR30590">
    <property type="entry name" value="INNER MEMBRANE PROTEIN"/>
    <property type="match status" value="1"/>
</dbReference>
<feature type="transmembrane region" description="Helical" evidence="1">
    <location>
        <begin position="274"/>
        <end position="296"/>
    </location>
</feature>
<feature type="domain" description="DUF418" evidence="2">
    <location>
        <begin position="187"/>
        <end position="338"/>
    </location>
</feature>
<dbReference type="EMBL" id="JBEPME010000001">
    <property type="protein sequence ID" value="MET3655150.1"/>
    <property type="molecule type" value="Genomic_DNA"/>
</dbReference>
<feature type="transmembrane region" description="Helical" evidence="1">
    <location>
        <begin position="117"/>
        <end position="134"/>
    </location>
</feature>
<feature type="transmembrane region" description="Helical" evidence="1">
    <location>
        <begin position="64"/>
        <end position="82"/>
    </location>
</feature>
<name>A0ABV2K3G6_SPOPS</name>
<dbReference type="Pfam" id="PF04235">
    <property type="entry name" value="DUF418"/>
    <property type="match status" value="1"/>
</dbReference>
<sequence length="351" mass="39714">MNPSIAKKERIISLDIIRGIALFGIMLINIPAYQVVMEGDILPVNSGMNHYVDMLIHILVEKKFFSIFSFLFGIGFYIFTSRAQQRGDKPRWRFVRRLLSLLVLGIIHAIIFWGSILAAYAVIGFLLLPFYRVQISTIKKWLAGFTCVYLIALIMALVIPTMASSMASIGNDTVLVYIMFLAGFLVAKADWPRQIGRLQKQVRWIQIVTLPIVIGFSVWIWIAKQQGVDSVELIISLGTIPTVLFYLATMFLLLENKTIVHLLQPVARVGQMALTNYVAQSFIALTIMSLMGIKFASSSQTVLIASVIFIIQILFSVLWFKFFKMGPLEKVWRLMTYGRKNSTTNRKGAKS</sequence>
<reference evidence="3 4" key="1">
    <citation type="submission" date="2024-06" db="EMBL/GenBank/DDBJ databases">
        <title>Sorghum-associated microbial communities from plants grown in Nebraska, USA.</title>
        <authorList>
            <person name="Schachtman D."/>
        </authorList>
    </citation>
    <scope>NUCLEOTIDE SEQUENCE [LARGE SCALE GENOMIC DNA]</scope>
    <source>
        <strain evidence="3 4">1288</strain>
    </source>
</reference>
<evidence type="ECO:0000259" key="2">
    <source>
        <dbReference type="Pfam" id="PF04235"/>
    </source>
</evidence>
<gene>
    <name evidence="3" type="ORF">ABIC55_000234</name>
</gene>